<dbReference type="EMBL" id="AP021861">
    <property type="protein sequence ID" value="BBO32811.1"/>
    <property type="molecule type" value="Genomic_DNA"/>
</dbReference>
<sequence>MWPWSKRNSASECAATIRARLEAMPSVVPPSPWLQVQRMTIGGLYGVGFGENSDDLLVVSSQGRGLFNCLSGERTARDDDTTYINPDSTGMTEPGIGSWSSLQIPIAGIHGGGLGARTTDGWSLDVVQLPWPFHVIFLTSNSKDFLDTTASVSKICVTDTYEFRAAGFSPTGRSLIIAQSGELIIFSRAKG</sequence>
<dbReference type="Proteomes" id="UP000326837">
    <property type="component" value="Chromosome"/>
</dbReference>
<organism evidence="1 2">
    <name type="scientific">Lacipirellula parvula</name>
    <dbReference type="NCBI Taxonomy" id="2650471"/>
    <lineage>
        <taxon>Bacteria</taxon>
        <taxon>Pseudomonadati</taxon>
        <taxon>Planctomycetota</taxon>
        <taxon>Planctomycetia</taxon>
        <taxon>Pirellulales</taxon>
        <taxon>Lacipirellulaceae</taxon>
        <taxon>Lacipirellula</taxon>
    </lineage>
</organism>
<name>A0A5K7XDB1_9BACT</name>
<dbReference type="AlphaFoldDB" id="A0A5K7XDB1"/>
<keyword evidence="2" id="KW-1185">Reference proteome</keyword>
<dbReference type="KEGG" id="lpav:PLANPX_2423"/>
<protein>
    <submittedName>
        <fullName evidence="1">Uncharacterized protein</fullName>
    </submittedName>
</protein>
<accession>A0A5K7XDB1</accession>
<evidence type="ECO:0000313" key="2">
    <source>
        <dbReference type="Proteomes" id="UP000326837"/>
    </source>
</evidence>
<evidence type="ECO:0000313" key="1">
    <source>
        <dbReference type="EMBL" id="BBO32811.1"/>
    </source>
</evidence>
<proteinExistence type="predicted"/>
<gene>
    <name evidence="1" type="ORF">PLANPX_2423</name>
</gene>
<reference evidence="2" key="1">
    <citation type="submission" date="2019-10" db="EMBL/GenBank/DDBJ databases">
        <title>Lacipirellula parvula gen. nov., sp. nov., representing a lineage of planctomycetes widespread in freshwater anoxic habitats, and description of the family Lacipirellulaceae.</title>
        <authorList>
            <person name="Dedysh S.N."/>
            <person name="Kulichevskaya I.S."/>
            <person name="Beletsky A.V."/>
            <person name="Rakitin A.L."/>
            <person name="Mardanov A.V."/>
            <person name="Ivanova A.A."/>
            <person name="Saltykova V.X."/>
            <person name="Rijpstra W.I.C."/>
            <person name="Sinninghe Damste J.S."/>
            <person name="Ravin N.V."/>
        </authorList>
    </citation>
    <scope>NUCLEOTIDE SEQUENCE [LARGE SCALE GENOMIC DNA]</scope>
    <source>
        <strain evidence="2">PX69</strain>
    </source>
</reference>